<accession>A0ABS6AGI0</accession>
<evidence type="ECO:0000313" key="2">
    <source>
        <dbReference type="Proteomes" id="UP001166191"/>
    </source>
</evidence>
<proteinExistence type="predicted"/>
<reference evidence="1" key="1">
    <citation type="submission" date="2021-06" db="EMBL/GenBank/DDBJ databases">
        <title>Paracoccus bacterium XHP0099 sp. nov., isolated from the surface waters of the Yellow Sea.</title>
        <authorList>
            <person name="Xue H."/>
            <person name="Zhang D."/>
        </authorList>
    </citation>
    <scope>NUCLEOTIDE SEQUENCE</scope>
    <source>
        <strain evidence="1">XHP0099</strain>
    </source>
</reference>
<protein>
    <submittedName>
        <fullName evidence="1">Uncharacterized protein</fullName>
    </submittedName>
</protein>
<sequence>MNANRLLNMLLRRLTNWGVGKGIDHLSKPKGDGPAALSPEQARAARKAAKRARQALRITRRFGR</sequence>
<dbReference type="RefSeq" id="WP_216031497.1">
    <property type="nucleotide sequence ID" value="NZ_JAHKNG010000002.1"/>
</dbReference>
<keyword evidence="2" id="KW-1185">Reference proteome</keyword>
<evidence type="ECO:0000313" key="1">
    <source>
        <dbReference type="EMBL" id="MBU3028795.1"/>
    </source>
</evidence>
<organism evidence="1 2">
    <name type="scientific">Paracoccus marinaquae</name>
    <dbReference type="NCBI Taxonomy" id="2841926"/>
    <lineage>
        <taxon>Bacteria</taxon>
        <taxon>Pseudomonadati</taxon>
        <taxon>Pseudomonadota</taxon>
        <taxon>Alphaproteobacteria</taxon>
        <taxon>Rhodobacterales</taxon>
        <taxon>Paracoccaceae</taxon>
        <taxon>Paracoccus</taxon>
    </lineage>
</organism>
<gene>
    <name evidence="1" type="ORF">KNW02_01530</name>
</gene>
<name>A0ABS6AGI0_9RHOB</name>
<dbReference type="Proteomes" id="UP001166191">
    <property type="component" value="Unassembled WGS sequence"/>
</dbReference>
<dbReference type="EMBL" id="JAHKNG010000002">
    <property type="protein sequence ID" value="MBU3028795.1"/>
    <property type="molecule type" value="Genomic_DNA"/>
</dbReference>
<comment type="caution">
    <text evidence="1">The sequence shown here is derived from an EMBL/GenBank/DDBJ whole genome shotgun (WGS) entry which is preliminary data.</text>
</comment>